<dbReference type="OrthoDB" id="9115496at2"/>
<proteinExistence type="predicted"/>
<sequence length="131" mass="14038">MGSAAAPDDGGEALVGQTSSSGVRLSDCLAAGTQPTFMRAYRTTRDFHSSCEKIYLRQALVIPPLASTRRWAEHRPLPRAHAPRVNVALCISAPGQTNRSISRYQTRAAIRLAPGFQPPAQAPATRAPCRG</sequence>
<evidence type="ECO:0000313" key="1">
    <source>
        <dbReference type="EMBL" id="RQH07459.1"/>
    </source>
</evidence>
<dbReference type="AlphaFoldDB" id="A0A3N6MUU3"/>
<reference evidence="1 2" key="1">
    <citation type="submission" date="2018-11" db="EMBL/GenBank/DDBJ databases">
        <title>Paraburkholderia sp. DHOA04, isolated from soil.</title>
        <authorList>
            <person name="Gao Z.-H."/>
            <person name="Qiu L.-H."/>
            <person name="Fu J.-C."/>
        </authorList>
    </citation>
    <scope>NUCLEOTIDE SEQUENCE [LARGE SCALE GENOMIC DNA]</scope>
    <source>
        <strain evidence="1 2">DHOA04</strain>
    </source>
</reference>
<organism evidence="1 2">
    <name type="scientific">Paraburkholderia dinghuensis</name>
    <dbReference type="NCBI Taxonomy" id="2305225"/>
    <lineage>
        <taxon>Bacteria</taxon>
        <taxon>Pseudomonadati</taxon>
        <taxon>Pseudomonadota</taxon>
        <taxon>Betaproteobacteria</taxon>
        <taxon>Burkholderiales</taxon>
        <taxon>Burkholderiaceae</taxon>
        <taxon>Paraburkholderia</taxon>
    </lineage>
</organism>
<evidence type="ECO:0000313" key="2">
    <source>
        <dbReference type="Proteomes" id="UP000272778"/>
    </source>
</evidence>
<protein>
    <submittedName>
        <fullName evidence="1">Uncharacterized protein</fullName>
    </submittedName>
</protein>
<comment type="caution">
    <text evidence="1">The sequence shown here is derived from an EMBL/GenBank/DDBJ whole genome shotgun (WGS) entry which is preliminary data.</text>
</comment>
<dbReference type="Proteomes" id="UP000272778">
    <property type="component" value="Unassembled WGS sequence"/>
</dbReference>
<dbReference type="EMBL" id="RQIS01000005">
    <property type="protein sequence ID" value="RQH07459.1"/>
    <property type="molecule type" value="Genomic_DNA"/>
</dbReference>
<keyword evidence="2" id="KW-1185">Reference proteome</keyword>
<gene>
    <name evidence="1" type="ORF">D1Y85_08720</name>
</gene>
<accession>A0A3N6MUU3</accession>
<name>A0A3N6MUU3_9BURK</name>